<evidence type="ECO:0000313" key="7">
    <source>
        <dbReference type="Proteomes" id="UP000003704"/>
    </source>
</evidence>
<dbReference type="NCBIfam" id="TIGR01549">
    <property type="entry name" value="HAD-SF-IA-v1"/>
    <property type="match status" value="1"/>
</dbReference>
<feature type="compositionally biased region" description="Basic and acidic residues" evidence="5">
    <location>
        <begin position="234"/>
        <end position="243"/>
    </location>
</feature>
<dbReference type="GO" id="GO:0005829">
    <property type="term" value="C:cytosol"/>
    <property type="evidence" value="ECO:0007669"/>
    <property type="project" value="TreeGrafter"/>
</dbReference>
<dbReference type="GO" id="GO:0008967">
    <property type="term" value="F:phosphoglycolate phosphatase activity"/>
    <property type="evidence" value="ECO:0007669"/>
    <property type="project" value="UniProtKB-EC"/>
</dbReference>
<keyword evidence="7" id="KW-1185">Reference proteome</keyword>
<dbReference type="RefSeq" id="WP_007186397.1">
    <property type="nucleotide sequence ID" value="NZ_AKGD01000003.1"/>
</dbReference>
<reference evidence="6 7" key="1">
    <citation type="journal article" date="2012" name="J. Bacteriol.">
        <title>Genome Sequence of n-Alkane-Degrading Hydrocarboniphaga effusa Strain AP103T (ATCC BAA-332T).</title>
        <authorList>
            <person name="Chang H.K."/>
            <person name="Zylstra G.J."/>
            <person name="Chae J.C."/>
        </authorList>
    </citation>
    <scope>NUCLEOTIDE SEQUENCE [LARGE SCALE GENOMIC DNA]</scope>
    <source>
        <strain evidence="6 7">AP103</strain>
    </source>
</reference>
<comment type="similarity">
    <text evidence="3">Belongs to the HAD-like hydrolase superfamily. CbbY/CbbZ/Gph/YieH family.</text>
</comment>
<dbReference type="GO" id="GO:0006281">
    <property type="term" value="P:DNA repair"/>
    <property type="evidence" value="ECO:0007669"/>
    <property type="project" value="TreeGrafter"/>
</dbReference>
<dbReference type="SUPFAM" id="SSF56784">
    <property type="entry name" value="HAD-like"/>
    <property type="match status" value="1"/>
</dbReference>
<gene>
    <name evidence="6" type="ORF">WQQ_34580</name>
</gene>
<evidence type="ECO:0000256" key="3">
    <source>
        <dbReference type="ARBA" id="ARBA00006171"/>
    </source>
</evidence>
<dbReference type="PANTHER" id="PTHR43434">
    <property type="entry name" value="PHOSPHOGLYCOLATE PHOSPHATASE"/>
    <property type="match status" value="1"/>
</dbReference>
<comment type="caution">
    <text evidence="6">The sequence shown here is derived from an EMBL/GenBank/DDBJ whole genome shotgun (WGS) entry which is preliminary data.</text>
</comment>
<dbReference type="InterPro" id="IPR050155">
    <property type="entry name" value="HAD-like_hydrolase_sf"/>
</dbReference>
<evidence type="ECO:0000256" key="4">
    <source>
        <dbReference type="ARBA" id="ARBA00013078"/>
    </source>
</evidence>
<dbReference type="AlphaFoldDB" id="I8T3H2"/>
<name>I8T3H2_9GAMM</name>
<dbReference type="EC" id="3.1.3.18" evidence="4"/>
<dbReference type="STRING" id="1172194.WQQ_34580"/>
<dbReference type="InterPro" id="IPR036412">
    <property type="entry name" value="HAD-like_sf"/>
</dbReference>
<dbReference type="FunFam" id="3.40.50.1000:FF:000022">
    <property type="entry name" value="Phosphoglycolate phosphatase"/>
    <property type="match status" value="1"/>
</dbReference>
<evidence type="ECO:0000256" key="2">
    <source>
        <dbReference type="ARBA" id="ARBA00004818"/>
    </source>
</evidence>
<protein>
    <recommendedName>
        <fullName evidence="4">phosphoglycolate phosphatase</fullName>
        <ecNumber evidence="4">3.1.3.18</ecNumber>
    </recommendedName>
</protein>
<accession>I8T3H2</accession>
<sequence length="243" mass="26637">MFDLVMFDLDGTLVDTATDIANTANDVLESIGYAPLPHAQLRNWIGHGSRELMVHAYSHASGASLDAVRRCAGGDSLMEVFSRFHAQRCGQHSRVFPQVRETLQILLDLGIGLAVLTNKETRFARLVLERHQLQDFFDPVIAGDTLTARKPDPLPVMHCLREHGVEPRRALLVGDSTIDIITGRNSGVRCWVVPYGYNGGVPIRDCAPDRLIDDLSSVARAAQGCDAGSTDSPIQHEETASWP</sequence>
<dbReference type="OrthoDB" id="9776368at2"/>
<dbReference type="Gene3D" id="1.10.150.240">
    <property type="entry name" value="Putative phosphatase, domain 2"/>
    <property type="match status" value="1"/>
</dbReference>
<organism evidence="6 7">
    <name type="scientific">Hydrocarboniphaga effusa AP103</name>
    <dbReference type="NCBI Taxonomy" id="1172194"/>
    <lineage>
        <taxon>Bacteria</taxon>
        <taxon>Pseudomonadati</taxon>
        <taxon>Pseudomonadota</taxon>
        <taxon>Gammaproteobacteria</taxon>
        <taxon>Nevskiales</taxon>
        <taxon>Nevskiaceae</taxon>
        <taxon>Hydrocarboniphaga</taxon>
    </lineage>
</organism>
<dbReference type="SFLD" id="SFLDG01129">
    <property type="entry name" value="C1.5:_HAD__Beta-PGM__Phosphata"/>
    <property type="match status" value="1"/>
</dbReference>
<dbReference type="Pfam" id="PF13419">
    <property type="entry name" value="HAD_2"/>
    <property type="match status" value="1"/>
</dbReference>
<evidence type="ECO:0000256" key="5">
    <source>
        <dbReference type="SAM" id="MobiDB-lite"/>
    </source>
</evidence>
<comment type="pathway">
    <text evidence="2">Organic acid metabolism; glycolate biosynthesis; glycolate from 2-phosphoglycolate: step 1/1.</text>
</comment>
<dbReference type="PRINTS" id="PR00413">
    <property type="entry name" value="HADHALOGNASE"/>
</dbReference>
<dbReference type="SFLD" id="SFLDG01135">
    <property type="entry name" value="C1.5.6:_HAD__Beta-PGM__Phospha"/>
    <property type="match status" value="1"/>
</dbReference>
<dbReference type="Gene3D" id="3.40.50.1000">
    <property type="entry name" value="HAD superfamily/HAD-like"/>
    <property type="match status" value="1"/>
</dbReference>
<dbReference type="EMBL" id="AKGD01000003">
    <property type="protein sequence ID" value="EIT68263.1"/>
    <property type="molecule type" value="Genomic_DNA"/>
</dbReference>
<dbReference type="InterPro" id="IPR041492">
    <property type="entry name" value="HAD_2"/>
</dbReference>
<evidence type="ECO:0000313" key="6">
    <source>
        <dbReference type="EMBL" id="EIT68263.1"/>
    </source>
</evidence>
<dbReference type="Proteomes" id="UP000003704">
    <property type="component" value="Unassembled WGS sequence"/>
</dbReference>
<dbReference type="PANTHER" id="PTHR43434:SF1">
    <property type="entry name" value="PHOSPHOGLYCOLATE PHOSPHATASE"/>
    <property type="match status" value="1"/>
</dbReference>
<comment type="catalytic activity">
    <reaction evidence="1">
        <text>2-phosphoglycolate + H2O = glycolate + phosphate</text>
        <dbReference type="Rhea" id="RHEA:14369"/>
        <dbReference type="ChEBI" id="CHEBI:15377"/>
        <dbReference type="ChEBI" id="CHEBI:29805"/>
        <dbReference type="ChEBI" id="CHEBI:43474"/>
        <dbReference type="ChEBI" id="CHEBI:58033"/>
        <dbReference type="EC" id="3.1.3.18"/>
    </reaction>
</comment>
<dbReference type="InterPro" id="IPR023214">
    <property type="entry name" value="HAD_sf"/>
</dbReference>
<dbReference type="SFLD" id="SFLDS00003">
    <property type="entry name" value="Haloacid_Dehalogenase"/>
    <property type="match status" value="1"/>
</dbReference>
<feature type="region of interest" description="Disordered" evidence="5">
    <location>
        <begin position="224"/>
        <end position="243"/>
    </location>
</feature>
<proteinExistence type="inferred from homology"/>
<dbReference type="InterPro" id="IPR006439">
    <property type="entry name" value="HAD-SF_hydro_IA"/>
</dbReference>
<dbReference type="InterPro" id="IPR023198">
    <property type="entry name" value="PGP-like_dom2"/>
</dbReference>
<evidence type="ECO:0000256" key="1">
    <source>
        <dbReference type="ARBA" id="ARBA00000830"/>
    </source>
</evidence>